<name>A0ABU3BYU4_9GAMM</name>
<evidence type="ECO:0000313" key="3">
    <source>
        <dbReference type="EMBL" id="MDT0634485.1"/>
    </source>
</evidence>
<gene>
    <name evidence="3" type="ORF">RM532_05910</name>
</gene>
<organism evidence="3 4">
    <name type="scientific">Spectribacter hydrogenoxidans</name>
    <dbReference type="NCBI Taxonomy" id="3075608"/>
    <lineage>
        <taxon>Bacteria</taxon>
        <taxon>Pseudomonadati</taxon>
        <taxon>Pseudomonadota</taxon>
        <taxon>Gammaproteobacteria</taxon>
        <taxon>Salinisphaerales</taxon>
        <taxon>Salinisphaeraceae</taxon>
        <taxon>Spectribacter</taxon>
    </lineage>
</organism>
<dbReference type="EMBL" id="JAVRIB010000005">
    <property type="protein sequence ID" value="MDT0634485.1"/>
    <property type="molecule type" value="Genomic_DNA"/>
</dbReference>
<reference evidence="3 4" key="1">
    <citation type="submission" date="2023-09" db="EMBL/GenBank/DDBJ databases">
        <authorList>
            <person name="Rey-Velasco X."/>
        </authorList>
    </citation>
    <scope>NUCLEOTIDE SEQUENCE [LARGE SCALE GENOMIC DNA]</scope>
    <source>
        <strain evidence="3 4">W335</strain>
    </source>
</reference>
<proteinExistence type="predicted"/>
<accession>A0ABU3BYU4</accession>
<feature type="region of interest" description="Disordered" evidence="1">
    <location>
        <begin position="31"/>
        <end position="80"/>
    </location>
</feature>
<evidence type="ECO:0008006" key="5">
    <source>
        <dbReference type="Google" id="ProtNLM"/>
    </source>
</evidence>
<feature type="signal peptide" evidence="2">
    <location>
        <begin position="1"/>
        <end position="23"/>
    </location>
</feature>
<sequence length="80" mass="8169">MQTLSKIRNLFFAMMAMVTMAFAGTAAADATSGSTAVQDQPQAAQAAYKAGGGDDQDGDDDWNQTGGGDDGEDDDGGGDW</sequence>
<evidence type="ECO:0000256" key="2">
    <source>
        <dbReference type="SAM" id="SignalP"/>
    </source>
</evidence>
<dbReference type="RefSeq" id="WP_311652264.1">
    <property type="nucleotide sequence ID" value="NZ_JAVRIB010000005.1"/>
</dbReference>
<keyword evidence="4" id="KW-1185">Reference proteome</keyword>
<protein>
    <recommendedName>
        <fullName evidence="5">Secreted protein</fullName>
    </recommendedName>
</protein>
<feature type="compositionally biased region" description="Acidic residues" evidence="1">
    <location>
        <begin position="69"/>
        <end position="80"/>
    </location>
</feature>
<feature type="compositionally biased region" description="Low complexity" evidence="1">
    <location>
        <begin position="31"/>
        <end position="49"/>
    </location>
</feature>
<keyword evidence="2" id="KW-0732">Signal</keyword>
<evidence type="ECO:0000313" key="4">
    <source>
        <dbReference type="Proteomes" id="UP001251857"/>
    </source>
</evidence>
<feature type="chain" id="PRO_5045803952" description="Secreted protein" evidence="2">
    <location>
        <begin position="24"/>
        <end position="80"/>
    </location>
</feature>
<dbReference type="Proteomes" id="UP001251857">
    <property type="component" value="Unassembled WGS sequence"/>
</dbReference>
<comment type="caution">
    <text evidence="3">The sequence shown here is derived from an EMBL/GenBank/DDBJ whole genome shotgun (WGS) entry which is preliminary data.</text>
</comment>
<evidence type="ECO:0000256" key="1">
    <source>
        <dbReference type="SAM" id="MobiDB-lite"/>
    </source>
</evidence>